<accession>A0AAV4UXV4</accession>
<dbReference type="InterPro" id="IPR040676">
    <property type="entry name" value="DUF5641"/>
</dbReference>
<dbReference type="Proteomes" id="UP001054945">
    <property type="component" value="Unassembled WGS sequence"/>
</dbReference>
<organism evidence="2 3">
    <name type="scientific">Caerostris extrusa</name>
    <name type="common">Bark spider</name>
    <name type="synonym">Caerostris bankana</name>
    <dbReference type="NCBI Taxonomy" id="172846"/>
    <lineage>
        <taxon>Eukaryota</taxon>
        <taxon>Metazoa</taxon>
        <taxon>Ecdysozoa</taxon>
        <taxon>Arthropoda</taxon>
        <taxon>Chelicerata</taxon>
        <taxon>Arachnida</taxon>
        <taxon>Araneae</taxon>
        <taxon>Araneomorphae</taxon>
        <taxon>Entelegynae</taxon>
        <taxon>Araneoidea</taxon>
        <taxon>Araneidae</taxon>
        <taxon>Caerostris</taxon>
    </lineage>
</organism>
<gene>
    <name evidence="2" type="ORF">CEXT_61471</name>
</gene>
<comment type="caution">
    <text evidence="2">The sequence shown here is derived from an EMBL/GenBank/DDBJ whole genome shotgun (WGS) entry which is preliminary data.</text>
</comment>
<evidence type="ECO:0000259" key="1">
    <source>
        <dbReference type="Pfam" id="PF18701"/>
    </source>
</evidence>
<name>A0AAV4UXV4_CAEEX</name>
<evidence type="ECO:0000313" key="3">
    <source>
        <dbReference type="Proteomes" id="UP001054945"/>
    </source>
</evidence>
<evidence type="ECO:0000313" key="2">
    <source>
        <dbReference type="EMBL" id="GIY62573.1"/>
    </source>
</evidence>
<proteinExistence type="predicted"/>
<reference evidence="2 3" key="1">
    <citation type="submission" date="2021-06" db="EMBL/GenBank/DDBJ databases">
        <title>Caerostris extrusa draft genome.</title>
        <authorList>
            <person name="Kono N."/>
            <person name="Arakawa K."/>
        </authorList>
    </citation>
    <scope>NUCLEOTIDE SEQUENCE [LARGE SCALE GENOMIC DNA]</scope>
</reference>
<sequence>MVRRVQKAVRKRVLEKYPGKDGIVRLVKLRTGKGNIKKPIQRLYPLELTPTMSKSYCKLRRFRK</sequence>
<dbReference type="AlphaFoldDB" id="A0AAV4UXV4"/>
<feature type="non-terminal residue" evidence="2">
    <location>
        <position position="64"/>
    </location>
</feature>
<feature type="domain" description="DUF5641" evidence="1">
    <location>
        <begin position="11"/>
        <end position="46"/>
    </location>
</feature>
<protein>
    <recommendedName>
        <fullName evidence="1">DUF5641 domain-containing protein</fullName>
    </recommendedName>
</protein>
<keyword evidence="3" id="KW-1185">Reference proteome</keyword>
<dbReference type="EMBL" id="BPLR01013636">
    <property type="protein sequence ID" value="GIY62573.1"/>
    <property type="molecule type" value="Genomic_DNA"/>
</dbReference>
<dbReference type="Pfam" id="PF18701">
    <property type="entry name" value="DUF5641"/>
    <property type="match status" value="1"/>
</dbReference>